<evidence type="ECO:0000313" key="1">
    <source>
        <dbReference type="EMBL" id="OUM49784.1"/>
    </source>
</evidence>
<dbReference type="GO" id="GO:0005886">
    <property type="term" value="C:plasma membrane"/>
    <property type="evidence" value="ECO:0007669"/>
    <property type="project" value="UniProtKB-SubCell"/>
</dbReference>
<proteinExistence type="predicted"/>
<dbReference type="GO" id="GO:0140359">
    <property type="term" value="F:ABC-type transporter activity"/>
    <property type="evidence" value="ECO:0007669"/>
    <property type="project" value="InterPro"/>
</dbReference>
<sequence length="290" mass="31770">MWTIAKLSFKEILLKRIFTITLCMTFAFLIFYGVAIHYAVSEILPGESSGLSAAQDFMNKSFISTQLLGVGLYFSSFITALLAILSSVGSIANEIESHQIDTWLTRPISRFSFLMGKWIGLCCLLIAYAAFLFISIVLIHQTMGGSTFHLDFTATQIIKALALFLIQPVILISIAILLSTRMATLNAGIVLIILYGTGFIGGFVEQIGTLAQKTALVNMGIIASLLFPIDTMYRKMTIYLFDSGDNPLSIASQGVFGSVSTPSNMMIVYAVLYVLAAIFIAIRTFKSRDL</sequence>
<dbReference type="Pfam" id="PF12679">
    <property type="entry name" value="ABC2_membrane_2"/>
    <property type="match status" value="1"/>
</dbReference>
<dbReference type="Proteomes" id="UP000195321">
    <property type="component" value="Unassembled WGS sequence"/>
</dbReference>
<organism evidence="1 2">
    <name type="scientific">Bacillus pseudomycoides</name>
    <dbReference type="NCBI Taxonomy" id="64104"/>
    <lineage>
        <taxon>Bacteria</taxon>
        <taxon>Bacillati</taxon>
        <taxon>Bacillota</taxon>
        <taxon>Bacilli</taxon>
        <taxon>Bacillales</taxon>
        <taxon>Bacillaceae</taxon>
        <taxon>Bacillus</taxon>
        <taxon>Bacillus cereus group</taxon>
    </lineage>
</organism>
<reference evidence="1 2" key="1">
    <citation type="submission" date="2017-02" db="EMBL/GenBank/DDBJ databases">
        <title>Bacillus pseudomycoides isolate FSL K6-0042.</title>
        <authorList>
            <person name="Kovac J."/>
        </authorList>
    </citation>
    <scope>NUCLEOTIDE SEQUENCE [LARGE SCALE GENOMIC DNA]</scope>
    <source>
        <strain evidence="1 2">FSL K6-0042</strain>
    </source>
</reference>
<accession>A0A1Y3MJ05</accession>
<dbReference type="PANTHER" id="PTHR43471">
    <property type="entry name" value="ABC TRANSPORTER PERMEASE"/>
    <property type="match status" value="1"/>
</dbReference>
<name>A0A1Y3MJ05_9BACI</name>
<evidence type="ECO:0000313" key="2">
    <source>
        <dbReference type="Proteomes" id="UP000195321"/>
    </source>
</evidence>
<gene>
    <name evidence="1" type="ORF">BW425_06285</name>
</gene>
<protein>
    <submittedName>
        <fullName evidence="1">ABC transporter permease</fullName>
    </submittedName>
</protein>
<dbReference type="EMBL" id="MWPX01000004">
    <property type="protein sequence ID" value="OUM49784.1"/>
    <property type="molecule type" value="Genomic_DNA"/>
</dbReference>
<dbReference type="AlphaFoldDB" id="A0A1Y3MJ05"/>
<dbReference type="RefSeq" id="WP_016116730.1">
    <property type="nucleotide sequence ID" value="NZ_JARHXM010000156.1"/>
</dbReference>
<comment type="caution">
    <text evidence="1">The sequence shown here is derived from an EMBL/GenBank/DDBJ whole genome shotgun (WGS) entry which is preliminary data.</text>
</comment>